<proteinExistence type="predicted"/>
<evidence type="ECO:0000313" key="1">
    <source>
        <dbReference type="EMBL" id="MPN44422.1"/>
    </source>
</evidence>
<sequence>MLKHGLIKERISSLVTDSLRGLFLETKGYKVQLMEFIAMEHTPKNILIRAIKSSKINDGAVQEYKNFKNFWNLDDLFIENYYKKNK</sequence>
<gene>
    <name evidence="1" type="ORF">SDC9_191987</name>
</gene>
<organism evidence="1">
    <name type="scientific">bioreactor metagenome</name>
    <dbReference type="NCBI Taxonomy" id="1076179"/>
    <lineage>
        <taxon>unclassified sequences</taxon>
        <taxon>metagenomes</taxon>
        <taxon>ecological metagenomes</taxon>
    </lineage>
</organism>
<name>A0A645I0Z3_9ZZZZ</name>
<comment type="caution">
    <text evidence="1">The sequence shown here is derived from an EMBL/GenBank/DDBJ whole genome shotgun (WGS) entry which is preliminary data.</text>
</comment>
<accession>A0A645I0Z3</accession>
<reference evidence="1" key="1">
    <citation type="submission" date="2019-08" db="EMBL/GenBank/DDBJ databases">
        <authorList>
            <person name="Kucharzyk K."/>
            <person name="Murdoch R.W."/>
            <person name="Higgins S."/>
            <person name="Loffler F."/>
        </authorList>
    </citation>
    <scope>NUCLEOTIDE SEQUENCE</scope>
</reference>
<dbReference type="AlphaFoldDB" id="A0A645I0Z3"/>
<dbReference type="EMBL" id="VSSQ01103541">
    <property type="protein sequence ID" value="MPN44422.1"/>
    <property type="molecule type" value="Genomic_DNA"/>
</dbReference>
<protein>
    <submittedName>
        <fullName evidence="1">Uncharacterized protein</fullName>
    </submittedName>
</protein>